<dbReference type="AlphaFoldDB" id="A0A2S7YL03"/>
<evidence type="ECO:0000256" key="1">
    <source>
        <dbReference type="ARBA" id="ARBA00004141"/>
    </source>
</evidence>
<evidence type="ECO:0000256" key="7">
    <source>
        <dbReference type="SAM" id="Phobius"/>
    </source>
</evidence>
<dbReference type="Gene3D" id="3.40.50.80">
    <property type="entry name" value="Nucleotide-binding domain of ferredoxin-NADP reductase (FNR) module"/>
    <property type="match status" value="1"/>
</dbReference>
<evidence type="ECO:0000256" key="4">
    <source>
        <dbReference type="ARBA" id="ARBA00022989"/>
    </source>
</evidence>
<dbReference type="Proteomes" id="UP000237441">
    <property type="component" value="Unassembled WGS sequence"/>
</dbReference>
<evidence type="ECO:0000313" key="9">
    <source>
        <dbReference type="EMBL" id="PQK16865.1"/>
    </source>
</evidence>
<feature type="transmembrane region" description="Helical" evidence="7">
    <location>
        <begin position="227"/>
        <end position="249"/>
    </location>
</feature>
<dbReference type="GO" id="GO:0005886">
    <property type="term" value="C:plasma membrane"/>
    <property type="evidence" value="ECO:0007669"/>
    <property type="project" value="TreeGrafter"/>
</dbReference>
<dbReference type="CDD" id="cd06186">
    <property type="entry name" value="NOX_Duox_like_FAD_NADP"/>
    <property type="match status" value="1"/>
</dbReference>
<name>A0A2S7YL03_BEABA</name>
<evidence type="ECO:0000256" key="2">
    <source>
        <dbReference type="ARBA" id="ARBA00022448"/>
    </source>
</evidence>
<sequence length="784" mass="86698">MPLRLSYYSSSESLPNTPCASFGQVSPTMASRARVSILGLLLALLGLAGADVTSPGAHGFLGFGISLYEPYCAWTCSFLLFVPLNCTTADLAIVVPRNLRRRREDDEAAEPVYPSGDGWAVTTETTPTCLSRNEYYLQTLAYCIKSQCKTLHVSAAERFWEEQLVKLPDGSGPKSYTEVLEGIREAPTRPLNATEVLNYTALIPEEMWKAQYADVYHGARNEIKHSLYSIILLVTGAGIPIAVSLLRFLPWPAPWITKVNAYLIDPPLVGSKHSTPIWGLGIMPTRGQALFILHLWVMNVVLSCVGYESEPGSGGESARAEIMRAVANRMGVLAYANVPLVILYAGRNNFLLWLTNWSHSTFLLLHRWMAFICMMHAVLHSLVYLEIALHTEGWADEFTEPYWYWGSAGTIGFVILCVKSIQPIRQRIYEIFLAAHIVITVLVIVCSYKHVNVKYTDAWGYQNWLWMACAIWGFDRLVRLGRSLRAGFKRAYFTPIDEDYYRLDVPGVSADGHVYLYFPTISTWHFWENHPFSVAGVTCLQEIGSTTSSELSGEKGKEKEIAASTIPIGSSSGSGSDSESVTIRKESGIAVFIRRQSGVTALVAKRGPCASGIPVFVEGPYNHKMTFAQEDHPEPSHDFPNLLCIAGGVGITGVLPALDRFNTAGAAALGTKKLYWGARTWPLVHEVERMQLLQGRPASKEGSSSTMSQRRWGDVDVRLAVGERLDIRRILTEELRRQQGGTVVVVCGPAGMVDQVRCVASALGRHGENGKAVVMKLMIESFTW</sequence>
<accession>A0A2S7YL03</accession>
<protein>
    <recommendedName>
        <fullName evidence="8">Ferric oxidoreductase domain-containing protein</fullName>
    </recommendedName>
</protein>
<proteinExistence type="predicted"/>
<dbReference type="EMBL" id="JRHA01000007">
    <property type="protein sequence ID" value="PQK16865.1"/>
    <property type="molecule type" value="Genomic_DNA"/>
</dbReference>
<dbReference type="SFLD" id="SFLDS00052">
    <property type="entry name" value="Ferric_Reductase_Domain"/>
    <property type="match status" value="1"/>
</dbReference>
<dbReference type="PANTHER" id="PTHR32361:SF9">
    <property type="entry name" value="FERRIC REDUCTASE TRANSMEMBRANE COMPONENT 3-RELATED"/>
    <property type="match status" value="1"/>
</dbReference>
<dbReference type="InterPro" id="IPR013130">
    <property type="entry name" value="Fe3_Rdtase_TM_dom"/>
</dbReference>
<feature type="transmembrane region" description="Helical" evidence="7">
    <location>
        <begin position="402"/>
        <end position="421"/>
    </location>
</feature>
<dbReference type="PANTHER" id="PTHR32361">
    <property type="entry name" value="FERRIC/CUPRIC REDUCTASE TRANSMEMBRANE COMPONENT"/>
    <property type="match status" value="1"/>
</dbReference>
<feature type="transmembrane region" description="Helical" evidence="7">
    <location>
        <begin position="428"/>
        <end position="451"/>
    </location>
</feature>
<dbReference type="SFLD" id="SFLDG01168">
    <property type="entry name" value="Ferric_reductase_subgroup_(FRE"/>
    <property type="match status" value="1"/>
</dbReference>
<keyword evidence="5" id="KW-0406">Ion transport</keyword>
<dbReference type="GO" id="GO:0006826">
    <property type="term" value="P:iron ion transport"/>
    <property type="evidence" value="ECO:0007669"/>
    <property type="project" value="TreeGrafter"/>
</dbReference>
<keyword evidence="3 7" id="KW-0812">Transmembrane</keyword>
<organism evidence="9 10">
    <name type="scientific">Beauveria bassiana</name>
    <name type="common">White muscardine disease fungus</name>
    <name type="synonym">Tritirachium shiotae</name>
    <dbReference type="NCBI Taxonomy" id="176275"/>
    <lineage>
        <taxon>Eukaryota</taxon>
        <taxon>Fungi</taxon>
        <taxon>Dikarya</taxon>
        <taxon>Ascomycota</taxon>
        <taxon>Pezizomycotina</taxon>
        <taxon>Sordariomycetes</taxon>
        <taxon>Hypocreomycetidae</taxon>
        <taxon>Hypocreales</taxon>
        <taxon>Cordycipitaceae</taxon>
        <taxon>Beauveria</taxon>
    </lineage>
</organism>
<evidence type="ECO:0000256" key="6">
    <source>
        <dbReference type="ARBA" id="ARBA00023136"/>
    </source>
</evidence>
<feature type="domain" description="Ferric oxidoreductase" evidence="8">
    <location>
        <begin position="330"/>
        <end position="445"/>
    </location>
</feature>
<reference evidence="9 10" key="1">
    <citation type="submission" date="2016-07" db="EMBL/GenBank/DDBJ databases">
        <title>Comparative genomics of the entomopathogenic fungus Beauveria bassiana.</title>
        <authorList>
            <person name="Valero Jimenez C.A."/>
            <person name="Zwaan B.J."/>
            <person name="Van Kan J.A."/>
            <person name="Takken W."/>
            <person name="Debets A.J."/>
            <person name="Schoustra S.E."/>
            <person name="Koenraadt C.J."/>
        </authorList>
    </citation>
    <scope>NUCLEOTIDE SEQUENCE [LARGE SCALE GENOMIC DNA]</scope>
    <source>
        <strain evidence="9 10">ARSEF 8028</strain>
    </source>
</reference>
<keyword evidence="6 7" id="KW-0472">Membrane</keyword>
<dbReference type="SUPFAM" id="SSF52343">
    <property type="entry name" value="Ferredoxin reductase-like, C-terminal NADP-linked domain"/>
    <property type="match status" value="1"/>
</dbReference>
<feature type="transmembrane region" description="Helical" evidence="7">
    <location>
        <begin position="368"/>
        <end position="390"/>
    </location>
</feature>
<dbReference type="GO" id="GO:0015677">
    <property type="term" value="P:copper ion import"/>
    <property type="evidence" value="ECO:0007669"/>
    <property type="project" value="TreeGrafter"/>
</dbReference>
<dbReference type="Pfam" id="PF01794">
    <property type="entry name" value="Ferric_reduct"/>
    <property type="match status" value="1"/>
</dbReference>
<keyword evidence="4 7" id="KW-1133">Transmembrane helix</keyword>
<evidence type="ECO:0000256" key="5">
    <source>
        <dbReference type="ARBA" id="ARBA00023065"/>
    </source>
</evidence>
<feature type="transmembrane region" description="Helical" evidence="7">
    <location>
        <begin position="74"/>
        <end position="95"/>
    </location>
</feature>
<dbReference type="InterPro" id="IPR051410">
    <property type="entry name" value="Ferric/Cupric_Reductase"/>
</dbReference>
<dbReference type="OrthoDB" id="167398at2759"/>
<evidence type="ECO:0000259" key="8">
    <source>
        <dbReference type="Pfam" id="PF01794"/>
    </source>
</evidence>
<evidence type="ECO:0000313" key="10">
    <source>
        <dbReference type="Proteomes" id="UP000237441"/>
    </source>
</evidence>
<gene>
    <name evidence="9" type="ORF">BB8028_0007g00660</name>
</gene>
<dbReference type="GO" id="GO:0000293">
    <property type="term" value="F:ferric-chelate reductase activity"/>
    <property type="evidence" value="ECO:0007669"/>
    <property type="project" value="TreeGrafter"/>
</dbReference>
<comment type="caution">
    <text evidence="9">The sequence shown here is derived from an EMBL/GenBank/DDBJ whole genome shotgun (WGS) entry which is preliminary data.</text>
</comment>
<keyword evidence="2" id="KW-0813">Transport</keyword>
<feature type="transmembrane region" description="Helical" evidence="7">
    <location>
        <begin position="463"/>
        <end position="480"/>
    </location>
</feature>
<dbReference type="GO" id="GO:0006879">
    <property type="term" value="P:intracellular iron ion homeostasis"/>
    <property type="evidence" value="ECO:0007669"/>
    <property type="project" value="TreeGrafter"/>
</dbReference>
<comment type="subcellular location">
    <subcellularLocation>
        <location evidence="1">Membrane</location>
        <topology evidence="1">Multi-pass membrane protein</topology>
    </subcellularLocation>
</comment>
<dbReference type="InterPro" id="IPR039261">
    <property type="entry name" value="FNR_nucleotide-bd"/>
</dbReference>
<evidence type="ECO:0000256" key="3">
    <source>
        <dbReference type="ARBA" id="ARBA00022692"/>
    </source>
</evidence>